<dbReference type="Proteomes" id="UP000182100">
    <property type="component" value="Unassembled WGS sequence"/>
</dbReference>
<accession>A0A1G6XAL7</accession>
<dbReference type="NCBIfam" id="NF046119">
    <property type="entry name" value="memb_SCO4225"/>
    <property type="match status" value="1"/>
</dbReference>
<keyword evidence="1" id="KW-1133">Transmembrane helix</keyword>
<reference evidence="3" key="1">
    <citation type="submission" date="2016-10" db="EMBL/GenBank/DDBJ databases">
        <authorList>
            <person name="Varghese N."/>
            <person name="Submissions S."/>
        </authorList>
    </citation>
    <scope>NUCLEOTIDE SEQUENCE [LARGE SCALE GENOMIC DNA]</scope>
    <source>
        <strain evidence="3">CGMCC 4.3504</strain>
    </source>
</reference>
<feature type="transmembrane region" description="Helical" evidence="1">
    <location>
        <begin position="29"/>
        <end position="51"/>
    </location>
</feature>
<protein>
    <submittedName>
        <fullName evidence="2">Uncharacterized protein</fullName>
    </submittedName>
</protein>
<feature type="transmembrane region" description="Helical" evidence="1">
    <location>
        <begin position="82"/>
        <end position="104"/>
    </location>
</feature>
<dbReference type="Pfam" id="PF25637">
    <property type="entry name" value="DUF7942"/>
    <property type="match status" value="1"/>
</dbReference>
<organism evidence="2 3">
    <name type="scientific">Streptomyces prasinopilosus</name>
    <dbReference type="NCBI Taxonomy" id="67344"/>
    <lineage>
        <taxon>Bacteria</taxon>
        <taxon>Bacillati</taxon>
        <taxon>Actinomycetota</taxon>
        <taxon>Actinomycetes</taxon>
        <taxon>Kitasatosporales</taxon>
        <taxon>Streptomycetaceae</taxon>
        <taxon>Streptomyces</taxon>
    </lineage>
</organism>
<evidence type="ECO:0000313" key="2">
    <source>
        <dbReference type="EMBL" id="SDD75229.1"/>
    </source>
</evidence>
<feature type="transmembrane region" description="Helical" evidence="1">
    <location>
        <begin position="58"/>
        <end position="76"/>
    </location>
</feature>
<dbReference type="EMBL" id="FMZK01000011">
    <property type="protein sequence ID" value="SDD75229.1"/>
    <property type="molecule type" value="Genomic_DNA"/>
</dbReference>
<dbReference type="InterPro" id="IPR057702">
    <property type="entry name" value="DUF7942"/>
</dbReference>
<keyword evidence="1" id="KW-0472">Membrane</keyword>
<evidence type="ECO:0000256" key="1">
    <source>
        <dbReference type="SAM" id="Phobius"/>
    </source>
</evidence>
<proteinExistence type="predicted"/>
<sequence length="117" mass="11904">MTDPSRSAGPARPVRTLLHRLRRVFLGDVLAVVYLGLCAALLGWAIVVTFVDAGEDASFAGIVPLLATAPVSLLLFGLPGGAVTFLGAVAGGALANAAVIGWCARALRRGGRPDPAD</sequence>
<keyword evidence="1" id="KW-0812">Transmembrane</keyword>
<name>A0A1G6XAL7_9ACTN</name>
<dbReference type="STRING" id="67344.SAMN05216505_111147"/>
<keyword evidence="3" id="KW-1185">Reference proteome</keyword>
<gene>
    <name evidence="2" type="ORF">SAMN05216505_111147</name>
</gene>
<dbReference type="RefSeq" id="WP_055573116.1">
    <property type="nucleotide sequence ID" value="NZ_FMZK01000011.1"/>
</dbReference>
<dbReference type="AlphaFoldDB" id="A0A1G6XAL7"/>
<evidence type="ECO:0000313" key="3">
    <source>
        <dbReference type="Proteomes" id="UP000182100"/>
    </source>
</evidence>